<dbReference type="SUPFAM" id="SSF88874">
    <property type="entry name" value="Receptor-binding domain of short tail fibre protein gp12"/>
    <property type="match status" value="1"/>
</dbReference>
<reference evidence="3" key="1">
    <citation type="submission" date="2019-01" db="EMBL/GenBank/DDBJ databases">
        <title>Cytophagaceae bacterium strain CAR-16.</title>
        <authorList>
            <person name="Chen W.-M."/>
        </authorList>
    </citation>
    <scope>NUCLEOTIDE SEQUENCE [LARGE SCALE GENOMIC DNA]</scope>
    <source>
        <strain evidence="3">LLJ-11</strain>
    </source>
</reference>
<gene>
    <name evidence="2" type="ORF">EQG63_04950</name>
</gene>
<dbReference type="Pfam" id="PF07484">
    <property type="entry name" value="Collar"/>
    <property type="match status" value="1"/>
</dbReference>
<dbReference type="OrthoDB" id="9810174at2"/>
<evidence type="ECO:0000313" key="2">
    <source>
        <dbReference type="EMBL" id="RXR21290.1"/>
    </source>
</evidence>
<dbReference type="InterPro" id="IPR011083">
    <property type="entry name" value="Phage_tail_collar_dom"/>
</dbReference>
<organism evidence="2 3">
    <name type="scientific">Flavobacterium amnicola</name>
    <dbReference type="NCBI Taxonomy" id="2506422"/>
    <lineage>
        <taxon>Bacteria</taxon>
        <taxon>Pseudomonadati</taxon>
        <taxon>Bacteroidota</taxon>
        <taxon>Flavobacteriia</taxon>
        <taxon>Flavobacteriales</taxon>
        <taxon>Flavobacteriaceae</taxon>
        <taxon>Flavobacterium</taxon>
    </lineage>
</organism>
<protein>
    <submittedName>
        <fullName evidence="2">Phage tail protein</fullName>
    </submittedName>
</protein>
<dbReference type="RefSeq" id="WP_129435023.1">
    <property type="nucleotide sequence ID" value="NZ_SBKO01000001.1"/>
</dbReference>
<dbReference type="InterPro" id="IPR037053">
    <property type="entry name" value="Phage_tail_collar_dom_sf"/>
</dbReference>
<evidence type="ECO:0000259" key="1">
    <source>
        <dbReference type="Pfam" id="PF07484"/>
    </source>
</evidence>
<dbReference type="Proteomes" id="UP000290283">
    <property type="component" value="Unassembled WGS sequence"/>
</dbReference>
<feature type="domain" description="Phage tail collar" evidence="1">
    <location>
        <begin position="28"/>
        <end position="83"/>
    </location>
</feature>
<comment type="caution">
    <text evidence="2">The sequence shown here is derived from an EMBL/GenBank/DDBJ whole genome shotgun (WGS) entry which is preliminary data.</text>
</comment>
<keyword evidence="3" id="KW-1185">Reference proteome</keyword>
<dbReference type="Gene3D" id="3.90.1340.10">
    <property type="entry name" value="Phage tail collar domain"/>
    <property type="match status" value="1"/>
</dbReference>
<name>A0A4Q1K6X6_9FLAO</name>
<evidence type="ECO:0000313" key="3">
    <source>
        <dbReference type="Proteomes" id="UP000290283"/>
    </source>
</evidence>
<proteinExistence type="predicted"/>
<sequence>MKNIKIIILLFVLGFFNQKGFSQQVFMGQVKVFAGNFAPAGWMFCDGSLLPISENEALFSLLGTTYGGDGQTTFALPDFRGRIVTGANNSTGPGLSNVQLGQLYGSETNTMNINQMPVHNHGIACVSSAGTSNLPTGNLFANAGVLDKEFANTASNTTMKSTMVNPSNGGNQPFTNMQPTLGLNYIISLYGVYPTQN</sequence>
<dbReference type="AlphaFoldDB" id="A0A4Q1K6X6"/>
<accession>A0A4Q1K6X6</accession>
<dbReference type="EMBL" id="SBKO01000001">
    <property type="protein sequence ID" value="RXR21290.1"/>
    <property type="molecule type" value="Genomic_DNA"/>
</dbReference>